<accession>A0A6J5P064</accession>
<sequence length="415" mass="45557">MTKVRVCVGVNKQGAYYSHGSITIPDKEAEVIVRGKLRNDPEVSVSFHDLEVMTPQAPVVEALSSEGHTFEYGDLIEGSSNYLKLNCGGKSDGYCVVTHSRPSKCEGDNCIAFCNPEDFSKVREPLDWMGMKAAGIDGNGWQPRYLKVAAKAGNWHIANGEVVLTPPPQPEPEAKTKFQFGDLVQPNYHAGMYVVCHPTMRSKTIHGVSIILPEWFSKIAEPTHYESALRLLGFGEGPSGGVVDGCGQDKHSLIAPAGQWHINSSGEVVLKPKPDVPKPKFKRGDKVTRMQNGLTQYWKVVEPVPNEDGMIVLLVEGMELRANDTWAVLVEQLGKFSCGYHYRMSYEDDCTLVPEVTAPQGLKPGDMVVDQQNLLWDVDHVAEGTETVAWLTSPALEGTRIAAVHTLKKVVFGTL</sequence>
<dbReference type="EMBL" id="LR796736">
    <property type="protein sequence ID" value="CAB4162748.1"/>
    <property type="molecule type" value="Genomic_DNA"/>
</dbReference>
<name>A0A6J5P064_9CAUD</name>
<evidence type="ECO:0000313" key="1">
    <source>
        <dbReference type="EMBL" id="CAB4162748.1"/>
    </source>
</evidence>
<proteinExistence type="predicted"/>
<reference evidence="1" key="1">
    <citation type="submission" date="2020-04" db="EMBL/GenBank/DDBJ databases">
        <authorList>
            <person name="Chiriac C."/>
            <person name="Salcher M."/>
            <person name="Ghai R."/>
            <person name="Kavagutti S V."/>
        </authorList>
    </citation>
    <scope>NUCLEOTIDE SEQUENCE</scope>
</reference>
<organism evidence="1">
    <name type="scientific">uncultured Caudovirales phage</name>
    <dbReference type="NCBI Taxonomy" id="2100421"/>
    <lineage>
        <taxon>Viruses</taxon>
        <taxon>Duplodnaviria</taxon>
        <taxon>Heunggongvirae</taxon>
        <taxon>Uroviricota</taxon>
        <taxon>Caudoviricetes</taxon>
        <taxon>Peduoviridae</taxon>
        <taxon>Maltschvirus</taxon>
        <taxon>Maltschvirus maltsch</taxon>
    </lineage>
</organism>
<gene>
    <name evidence="1" type="ORF">UFOVP785_103</name>
</gene>
<protein>
    <submittedName>
        <fullName evidence="1">Uncharacterized protein</fullName>
    </submittedName>
</protein>